<dbReference type="AlphaFoldDB" id="A0A3N4HPW7"/>
<evidence type="ECO:0008006" key="4">
    <source>
        <dbReference type="Google" id="ProtNLM"/>
    </source>
</evidence>
<keyword evidence="3" id="KW-1185">Reference proteome</keyword>
<sequence length="336" mass="35910">MKITLATLLVFASAIAAVPSPEPHHDWNGQCKPKTRTVTKTTWKGKTTSTRYKTVYRTTTKNWCKNDRWRHTVTKTRTQTLTKVTTTVSSVTNTIPTTLTSTLDPLIVSITSTAPAETITLTSTAISTPDAVTITSTSSALPKTVTLTVVSTPSPITVTVTASPEPEPTPTGPAVTFTNGGFEDPAASAWTSRAIQGPVVTDSRFITGYSSATGVKSGRNAYRLCAAVDPEPYTITEVAQPFTYAVPGRAHKFSVWAKHRATSSQTQKCTLKVFSDGKEILASGNLVNDFTLLEAEFVPGKGVEVMAIQAHCSVQGEQGNFKVVVVDDVAVELVAQ</sequence>
<feature type="signal peptide" evidence="1">
    <location>
        <begin position="1"/>
        <end position="17"/>
    </location>
</feature>
<protein>
    <recommendedName>
        <fullName evidence="4">CBM-cenC domain-containing protein</fullName>
    </recommendedName>
</protein>
<evidence type="ECO:0000313" key="2">
    <source>
        <dbReference type="EMBL" id="RPA75872.1"/>
    </source>
</evidence>
<feature type="chain" id="PRO_5017976299" description="CBM-cenC domain-containing protein" evidence="1">
    <location>
        <begin position="18"/>
        <end position="336"/>
    </location>
</feature>
<evidence type="ECO:0000256" key="1">
    <source>
        <dbReference type="SAM" id="SignalP"/>
    </source>
</evidence>
<accession>A0A3N4HPW7</accession>
<gene>
    <name evidence="2" type="ORF">BJ508DRAFT_379783</name>
</gene>
<organism evidence="2 3">
    <name type="scientific">Ascobolus immersus RN42</name>
    <dbReference type="NCBI Taxonomy" id="1160509"/>
    <lineage>
        <taxon>Eukaryota</taxon>
        <taxon>Fungi</taxon>
        <taxon>Dikarya</taxon>
        <taxon>Ascomycota</taxon>
        <taxon>Pezizomycotina</taxon>
        <taxon>Pezizomycetes</taxon>
        <taxon>Pezizales</taxon>
        <taxon>Ascobolaceae</taxon>
        <taxon>Ascobolus</taxon>
    </lineage>
</organism>
<dbReference type="Gene3D" id="2.60.120.260">
    <property type="entry name" value="Galactose-binding domain-like"/>
    <property type="match status" value="1"/>
</dbReference>
<dbReference type="EMBL" id="ML119755">
    <property type="protein sequence ID" value="RPA75872.1"/>
    <property type="molecule type" value="Genomic_DNA"/>
</dbReference>
<name>A0A3N4HPW7_ASCIM</name>
<keyword evidence="1" id="KW-0732">Signal</keyword>
<evidence type="ECO:0000313" key="3">
    <source>
        <dbReference type="Proteomes" id="UP000275078"/>
    </source>
</evidence>
<proteinExistence type="predicted"/>
<reference evidence="2 3" key="1">
    <citation type="journal article" date="2018" name="Nat. Ecol. Evol.">
        <title>Pezizomycetes genomes reveal the molecular basis of ectomycorrhizal truffle lifestyle.</title>
        <authorList>
            <person name="Murat C."/>
            <person name="Payen T."/>
            <person name="Noel B."/>
            <person name="Kuo A."/>
            <person name="Morin E."/>
            <person name="Chen J."/>
            <person name="Kohler A."/>
            <person name="Krizsan K."/>
            <person name="Balestrini R."/>
            <person name="Da Silva C."/>
            <person name="Montanini B."/>
            <person name="Hainaut M."/>
            <person name="Levati E."/>
            <person name="Barry K.W."/>
            <person name="Belfiori B."/>
            <person name="Cichocki N."/>
            <person name="Clum A."/>
            <person name="Dockter R.B."/>
            <person name="Fauchery L."/>
            <person name="Guy J."/>
            <person name="Iotti M."/>
            <person name="Le Tacon F."/>
            <person name="Lindquist E.A."/>
            <person name="Lipzen A."/>
            <person name="Malagnac F."/>
            <person name="Mello A."/>
            <person name="Molinier V."/>
            <person name="Miyauchi S."/>
            <person name="Poulain J."/>
            <person name="Riccioni C."/>
            <person name="Rubini A."/>
            <person name="Sitrit Y."/>
            <person name="Splivallo R."/>
            <person name="Traeger S."/>
            <person name="Wang M."/>
            <person name="Zifcakova L."/>
            <person name="Wipf D."/>
            <person name="Zambonelli A."/>
            <person name="Paolocci F."/>
            <person name="Nowrousian M."/>
            <person name="Ottonello S."/>
            <person name="Baldrian P."/>
            <person name="Spatafora J.W."/>
            <person name="Henrissat B."/>
            <person name="Nagy L.G."/>
            <person name="Aury J.M."/>
            <person name="Wincker P."/>
            <person name="Grigoriev I.V."/>
            <person name="Bonfante P."/>
            <person name="Martin F.M."/>
        </authorList>
    </citation>
    <scope>NUCLEOTIDE SEQUENCE [LARGE SCALE GENOMIC DNA]</scope>
    <source>
        <strain evidence="2 3">RN42</strain>
    </source>
</reference>
<dbReference type="Proteomes" id="UP000275078">
    <property type="component" value="Unassembled WGS sequence"/>
</dbReference>